<proteinExistence type="predicted"/>
<keyword evidence="2" id="KW-1185">Reference proteome</keyword>
<gene>
    <name evidence="1" type="ORF">MCOR_21097</name>
</gene>
<dbReference type="Proteomes" id="UP000507470">
    <property type="component" value="Unassembled WGS sequence"/>
</dbReference>
<evidence type="ECO:0000313" key="1">
    <source>
        <dbReference type="EMBL" id="CAC5385561.1"/>
    </source>
</evidence>
<name>A0A6J8BQF9_MYTCO</name>
<evidence type="ECO:0000313" key="2">
    <source>
        <dbReference type="Proteomes" id="UP000507470"/>
    </source>
</evidence>
<sequence length="194" mass="22822">MPAFLSRSYYYHTSQKGYQHKEEHRCNNICISCHKIHDKTVEDWIYCNDRHFNGEHCYNLHTQATRKGHSTCNSYYRCKVCSQSINNKMHNKEHKCDEIYCKTCKDFFEVGHFCFMLPVVGDRQQKLKGTENTNPDYENTSVAVEESHTKHQNYILFDFECTQDDLVECTDGYQPGDSDVRTVEKLNSDLMSTN</sequence>
<reference evidence="1 2" key="1">
    <citation type="submission" date="2020-06" db="EMBL/GenBank/DDBJ databases">
        <authorList>
            <person name="Li R."/>
            <person name="Bekaert M."/>
        </authorList>
    </citation>
    <scope>NUCLEOTIDE SEQUENCE [LARGE SCALE GENOMIC DNA]</scope>
    <source>
        <strain evidence="2">wild</strain>
    </source>
</reference>
<dbReference type="AlphaFoldDB" id="A0A6J8BQF9"/>
<dbReference type="EMBL" id="CACVKT020003742">
    <property type="protein sequence ID" value="CAC5385561.1"/>
    <property type="molecule type" value="Genomic_DNA"/>
</dbReference>
<dbReference type="OrthoDB" id="6750869at2759"/>
<organism evidence="1 2">
    <name type="scientific">Mytilus coruscus</name>
    <name type="common">Sea mussel</name>
    <dbReference type="NCBI Taxonomy" id="42192"/>
    <lineage>
        <taxon>Eukaryota</taxon>
        <taxon>Metazoa</taxon>
        <taxon>Spiralia</taxon>
        <taxon>Lophotrochozoa</taxon>
        <taxon>Mollusca</taxon>
        <taxon>Bivalvia</taxon>
        <taxon>Autobranchia</taxon>
        <taxon>Pteriomorphia</taxon>
        <taxon>Mytilida</taxon>
        <taxon>Mytiloidea</taxon>
        <taxon>Mytilidae</taxon>
        <taxon>Mytilinae</taxon>
        <taxon>Mytilus</taxon>
    </lineage>
</organism>
<protein>
    <submittedName>
        <fullName evidence="1">Uncharacterized protein</fullName>
    </submittedName>
</protein>
<accession>A0A6J8BQF9</accession>